<protein>
    <submittedName>
        <fullName evidence="3">Relaxase, putative type IV secretion system protein VirD2</fullName>
    </submittedName>
</protein>
<dbReference type="EMBL" id="CP018791">
    <property type="protein sequence ID" value="ARR02076.1"/>
    <property type="molecule type" value="Genomic_DNA"/>
</dbReference>
<dbReference type="OrthoDB" id="5362551at2"/>
<sequence>MSKFNYEDWLEEYNQIKGGGRVDLGITHKKIFFNSFSAKSIKKNFTSSKQSVVKTISNLTKQGTSNCIKYILKNSEDGYAINQYGEKVNFNDIMQDWSKDFSNNANSKESLHLVFSIKEDCNSRYATKALKKAVKDTMENNFYEYKYAMVLHTHQNNPHIHVVINKNNILTKKKMHFKNKSDIKEFFNKVREDFTYSLNIHGLRDYTNKSSLEKDLKAEYNKVKDSLNMDINCKDKITNIYRSTQKNLEMKKIDTDIKINKLKNSYDELKKKRIDLIDLINLYQKKKNKKRFKLYKELKEINKELKIIESHLKQEIKKYEDLNRKIQTNKDNSLEHYKDSSRDLILQENFCYNFKNLHSKGLTSKSDYEAYIKVKNSIEVTKKLVDENAKISIDNSLVYAKVFGNDKNNIFNLSKKLDSLDKAIHILKQSDMNFEEYFSYLKQLEKNKEFLSDLIDERFEKIEKIVKEKGGNIDRDSFIYKEYKKALNLLNKESIIKENHFSYSKSKVRENEVKNKEIYLGR</sequence>
<organism evidence="3 4">
    <name type="scientific">Campylobacter vicugnae</name>
    <dbReference type="NCBI Taxonomy" id="1660076"/>
    <lineage>
        <taxon>Bacteria</taxon>
        <taxon>Pseudomonadati</taxon>
        <taxon>Campylobacterota</taxon>
        <taxon>Epsilonproteobacteria</taxon>
        <taxon>Campylobacterales</taxon>
        <taxon>Campylobacteraceae</taxon>
        <taxon>Campylobacter</taxon>
    </lineage>
</organism>
<feature type="domain" description="MobA/VirD2-like nuclease" evidence="2">
    <location>
        <begin position="88"/>
        <end position="185"/>
    </location>
</feature>
<feature type="coiled-coil region" evidence="1">
    <location>
        <begin position="252"/>
        <end position="332"/>
    </location>
</feature>
<dbReference type="AlphaFoldDB" id="A0A1X9T0W3"/>
<dbReference type="Proteomes" id="UP000194265">
    <property type="component" value="Chromosome"/>
</dbReference>
<dbReference type="RefSeq" id="WP_086333579.1">
    <property type="nucleotide sequence ID" value="NZ_CP018791.1"/>
</dbReference>
<name>A0A1X9T0W3_9BACT</name>
<accession>A0A1X9T0W3</accession>
<evidence type="ECO:0000259" key="2">
    <source>
        <dbReference type="Pfam" id="PF03432"/>
    </source>
</evidence>
<gene>
    <name evidence="3" type="ORF">CVIC8964_0661</name>
</gene>
<dbReference type="InterPro" id="IPR005094">
    <property type="entry name" value="Endonuclease_MobA/VirD2"/>
</dbReference>
<evidence type="ECO:0000256" key="1">
    <source>
        <dbReference type="SAM" id="Coils"/>
    </source>
</evidence>
<dbReference type="Pfam" id="PF03432">
    <property type="entry name" value="Relaxase"/>
    <property type="match status" value="1"/>
</dbReference>
<evidence type="ECO:0000313" key="4">
    <source>
        <dbReference type="Proteomes" id="UP000194265"/>
    </source>
</evidence>
<keyword evidence="1" id="KW-0175">Coiled coil</keyword>
<evidence type="ECO:0000313" key="3">
    <source>
        <dbReference type="EMBL" id="ARR02076.1"/>
    </source>
</evidence>
<reference evidence="3 4" key="1">
    <citation type="journal article" date="2017" name="Genome Biol. Evol.">
        <title>Comparative Genomic Analysis Identifies a Campylobacter Clade Deficient in Selenium Metabolism.</title>
        <authorList>
            <person name="Miller W.G."/>
            <person name="Yee E."/>
            <person name="Lopes B.S."/>
            <person name="Chapman M.H."/>
            <person name="Huynh S."/>
            <person name="Bono J.L."/>
            <person name="Parker C.T."/>
            <person name="Strachan N.J.C."/>
            <person name="Forbes K.J."/>
        </authorList>
    </citation>
    <scope>NUCLEOTIDE SEQUENCE [LARGE SCALE GENOMIC DNA]</scope>
    <source>
        <strain evidence="3 4">RM8964</strain>
    </source>
</reference>
<proteinExistence type="predicted"/>